<dbReference type="GO" id="GO:0005525">
    <property type="term" value="F:GTP binding"/>
    <property type="evidence" value="ECO:0007669"/>
    <property type="project" value="InterPro"/>
</dbReference>
<dbReference type="AlphaFoldDB" id="A0A814HD00"/>
<keyword evidence="2" id="KW-0547">Nucleotide-binding</keyword>
<dbReference type="CDD" id="cd01860">
    <property type="entry name" value="Rab5_related"/>
    <property type="match status" value="1"/>
</dbReference>
<dbReference type="EMBL" id="CAJNOE010000172">
    <property type="protein sequence ID" value="CAF1009171.1"/>
    <property type="molecule type" value="Genomic_DNA"/>
</dbReference>
<dbReference type="InterPro" id="IPR005225">
    <property type="entry name" value="Small_GTP-bd"/>
</dbReference>
<dbReference type="PROSITE" id="PS51419">
    <property type="entry name" value="RAB"/>
    <property type="match status" value="1"/>
</dbReference>
<evidence type="ECO:0000256" key="2">
    <source>
        <dbReference type="ARBA" id="ARBA00022741"/>
    </source>
</evidence>
<dbReference type="PANTHER" id="PTHR47978">
    <property type="match status" value="1"/>
</dbReference>
<protein>
    <submittedName>
        <fullName evidence="3">Uncharacterized protein</fullName>
    </submittedName>
</protein>
<dbReference type="NCBIfam" id="TIGR00231">
    <property type="entry name" value="small_GTP"/>
    <property type="match status" value="1"/>
</dbReference>
<dbReference type="SMART" id="SM00173">
    <property type="entry name" value="RAS"/>
    <property type="match status" value="1"/>
</dbReference>
<dbReference type="Proteomes" id="UP000663860">
    <property type="component" value="Unassembled WGS sequence"/>
</dbReference>
<dbReference type="SMART" id="SM00174">
    <property type="entry name" value="RHO"/>
    <property type="match status" value="1"/>
</dbReference>
<reference evidence="3" key="1">
    <citation type="submission" date="2021-02" db="EMBL/GenBank/DDBJ databases">
        <authorList>
            <person name="Nowell W R."/>
        </authorList>
    </citation>
    <scope>NUCLEOTIDE SEQUENCE</scope>
</reference>
<dbReference type="InterPro" id="IPR001806">
    <property type="entry name" value="Small_GTPase"/>
</dbReference>
<evidence type="ECO:0000313" key="4">
    <source>
        <dbReference type="Proteomes" id="UP000663860"/>
    </source>
</evidence>
<name>A0A814HD00_9BILA</name>
<comment type="caution">
    <text evidence="3">The sequence shown here is derived from an EMBL/GenBank/DDBJ whole genome shotgun (WGS) entry which is preliminary data.</text>
</comment>
<dbReference type="InterPro" id="IPR027417">
    <property type="entry name" value="P-loop_NTPase"/>
</dbReference>
<evidence type="ECO:0000256" key="1">
    <source>
        <dbReference type="ARBA" id="ARBA00006270"/>
    </source>
</evidence>
<dbReference type="SUPFAM" id="SSF52540">
    <property type="entry name" value="P-loop containing nucleoside triphosphate hydrolases"/>
    <property type="match status" value="1"/>
</dbReference>
<evidence type="ECO:0000313" key="3">
    <source>
        <dbReference type="EMBL" id="CAF1009171.1"/>
    </source>
</evidence>
<accession>A0A814HD00</accession>
<dbReference type="PRINTS" id="PR00449">
    <property type="entry name" value="RASTRNSFRMNG"/>
</dbReference>
<organism evidence="3 4">
    <name type="scientific">Adineta steineri</name>
    <dbReference type="NCBI Taxonomy" id="433720"/>
    <lineage>
        <taxon>Eukaryota</taxon>
        <taxon>Metazoa</taxon>
        <taxon>Spiralia</taxon>
        <taxon>Gnathifera</taxon>
        <taxon>Rotifera</taxon>
        <taxon>Eurotatoria</taxon>
        <taxon>Bdelloidea</taxon>
        <taxon>Adinetida</taxon>
        <taxon>Adinetidae</taxon>
        <taxon>Adineta</taxon>
    </lineage>
</organism>
<dbReference type="FunFam" id="3.40.50.300:FF:000808">
    <property type="entry name" value="Small GTP-binding protein, putative"/>
    <property type="match status" value="1"/>
</dbReference>
<comment type="similarity">
    <text evidence="1">Belongs to the small GTPase superfamily. Rab family.</text>
</comment>
<dbReference type="SMART" id="SM00175">
    <property type="entry name" value="RAB"/>
    <property type="match status" value="1"/>
</dbReference>
<proteinExistence type="inferred from homology"/>
<dbReference type="GO" id="GO:0003924">
    <property type="term" value="F:GTPase activity"/>
    <property type="evidence" value="ECO:0007669"/>
    <property type="project" value="InterPro"/>
</dbReference>
<dbReference type="Pfam" id="PF00071">
    <property type="entry name" value="Ras"/>
    <property type="match status" value="1"/>
</dbReference>
<dbReference type="Gene3D" id="3.40.50.300">
    <property type="entry name" value="P-loop containing nucleotide triphosphate hydrolases"/>
    <property type="match status" value="1"/>
</dbReference>
<sequence>MRRPGQFKMVLLGESAVGKSSLALRFAKGQYQEHAESTIGAAFLTHTLQIDQDTSLKVELWDTAGQERYHSLAPMYYRGAQAALVVYDITNGESLRRAKQWVKELQQVNANDMVIGLAGNKADLATGNRRQVDSNEVREYAEQNDLIFMETSAKRDKCNRNGASYKISRYIKIFNRSGTRVKDVERTRIYSSSSSTNSGASPRK</sequence>
<gene>
    <name evidence="3" type="ORF">IZO911_LOCUS18078</name>
</gene>
<dbReference type="PROSITE" id="PS51421">
    <property type="entry name" value="RAS"/>
    <property type="match status" value="1"/>
</dbReference>